<comment type="caution">
    <text evidence="2">The sequence shown here is derived from an EMBL/GenBank/DDBJ whole genome shotgun (WGS) entry which is preliminary data.</text>
</comment>
<evidence type="ECO:0000313" key="3">
    <source>
        <dbReference type="Proteomes" id="UP000035425"/>
    </source>
</evidence>
<organism evidence="2 3">
    <name type="scientific">Protofrankia coriariae</name>
    <dbReference type="NCBI Taxonomy" id="1562887"/>
    <lineage>
        <taxon>Bacteria</taxon>
        <taxon>Bacillati</taxon>
        <taxon>Actinomycetota</taxon>
        <taxon>Actinomycetes</taxon>
        <taxon>Frankiales</taxon>
        <taxon>Frankiaceae</taxon>
        <taxon>Protofrankia</taxon>
    </lineage>
</organism>
<protein>
    <submittedName>
        <fullName evidence="2">Uncharacterized protein</fullName>
    </submittedName>
</protein>
<sequence>MPGVQPLRRARGPDRRPRATTHRPVDRHHHPRHQPRHGRDPPWPTDRHPPSGRRPSPRPARECRPGL</sequence>
<name>A0ABR5F463_9ACTN</name>
<accession>A0ABR5F463</accession>
<gene>
    <name evidence="2" type="ORF">FrCorBMG51_10300</name>
</gene>
<feature type="compositionally biased region" description="Basic residues" evidence="1">
    <location>
        <begin position="18"/>
        <end position="36"/>
    </location>
</feature>
<evidence type="ECO:0000256" key="1">
    <source>
        <dbReference type="SAM" id="MobiDB-lite"/>
    </source>
</evidence>
<feature type="compositionally biased region" description="Basic and acidic residues" evidence="1">
    <location>
        <begin position="37"/>
        <end position="49"/>
    </location>
</feature>
<feature type="region of interest" description="Disordered" evidence="1">
    <location>
        <begin position="1"/>
        <end position="67"/>
    </location>
</feature>
<evidence type="ECO:0000313" key="2">
    <source>
        <dbReference type="EMBL" id="KLL11475.1"/>
    </source>
</evidence>
<reference evidence="2 3" key="1">
    <citation type="submission" date="2014-12" db="EMBL/GenBank/DDBJ databases">
        <title>Frankia sp. BMG5.1 draft genome.</title>
        <authorList>
            <person name="Gtari M."/>
            <person name="Ghodhbane-Gtari F."/>
            <person name="Nouioui I."/>
            <person name="Ktari A."/>
            <person name="Hezbri K."/>
            <person name="Mimouni W."/>
            <person name="Sbissi I."/>
            <person name="Ayari A."/>
            <person name="Yamanaka T."/>
            <person name="Normand P."/>
            <person name="Tisa L.S."/>
            <person name="Boudabous A."/>
        </authorList>
    </citation>
    <scope>NUCLEOTIDE SEQUENCE [LARGE SCALE GENOMIC DNA]</scope>
    <source>
        <strain evidence="2 3">BMG5.1</strain>
    </source>
</reference>
<dbReference type="Proteomes" id="UP000035425">
    <property type="component" value="Unassembled WGS sequence"/>
</dbReference>
<dbReference type="EMBL" id="JWIO01000014">
    <property type="protein sequence ID" value="KLL11475.1"/>
    <property type="molecule type" value="Genomic_DNA"/>
</dbReference>
<keyword evidence="3" id="KW-1185">Reference proteome</keyword>
<proteinExistence type="predicted"/>